<evidence type="ECO:0000256" key="1">
    <source>
        <dbReference type="SAM" id="MobiDB-lite"/>
    </source>
</evidence>
<feature type="region of interest" description="Disordered" evidence="1">
    <location>
        <begin position="1"/>
        <end position="58"/>
    </location>
</feature>
<reference evidence="2" key="1">
    <citation type="submission" date="2020-11" db="EMBL/GenBank/DDBJ databases">
        <authorList>
            <person name="Tran Van P."/>
        </authorList>
    </citation>
    <scope>NUCLEOTIDE SEQUENCE</scope>
</reference>
<feature type="non-terminal residue" evidence="2">
    <location>
        <position position="336"/>
    </location>
</feature>
<dbReference type="EMBL" id="OB663067">
    <property type="protein sequence ID" value="CAD7230924.1"/>
    <property type="molecule type" value="Genomic_DNA"/>
</dbReference>
<protein>
    <submittedName>
        <fullName evidence="2">Uncharacterized protein</fullName>
    </submittedName>
</protein>
<feature type="compositionally biased region" description="Low complexity" evidence="1">
    <location>
        <begin position="138"/>
        <end position="158"/>
    </location>
</feature>
<feature type="compositionally biased region" description="Low complexity" evidence="1">
    <location>
        <begin position="170"/>
        <end position="187"/>
    </location>
</feature>
<gene>
    <name evidence="2" type="ORF">CTOB1V02_LOCUS8780</name>
</gene>
<evidence type="ECO:0000313" key="2">
    <source>
        <dbReference type="EMBL" id="CAD7230924.1"/>
    </source>
</evidence>
<feature type="non-terminal residue" evidence="2">
    <location>
        <position position="1"/>
    </location>
</feature>
<feature type="compositionally biased region" description="Basic and acidic residues" evidence="1">
    <location>
        <begin position="24"/>
        <end position="36"/>
    </location>
</feature>
<feature type="compositionally biased region" description="Polar residues" evidence="1">
    <location>
        <begin position="188"/>
        <end position="202"/>
    </location>
</feature>
<proteinExistence type="predicted"/>
<feature type="compositionally biased region" description="Low complexity" evidence="1">
    <location>
        <begin position="249"/>
        <end position="265"/>
    </location>
</feature>
<feature type="region of interest" description="Disordered" evidence="1">
    <location>
        <begin position="79"/>
        <end position="291"/>
    </location>
</feature>
<feature type="compositionally biased region" description="Low complexity" evidence="1">
    <location>
        <begin position="231"/>
        <end position="241"/>
    </location>
</feature>
<accession>A0A7R8WLM7</accession>
<organism evidence="2">
    <name type="scientific">Cyprideis torosa</name>
    <dbReference type="NCBI Taxonomy" id="163714"/>
    <lineage>
        <taxon>Eukaryota</taxon>
        <taxon>Metazoa</taxon>
        <taxon>Ecdysozoa</taxon>
        <taxon>Arthropoda</taxon>
        <taxon>Crustacea</taxon>
        <taxon>Oligostraca</taxon>
        <taxon>Ostracoda</taxon>
        <taxon>Podocopa</taxon>
        <taxon>Podocopida</taxon>
        <taxon>Cytherocopina</taxon>
        <taxon>Cytheroidea</taxon>
        <taxon>Cytherideidae</taxon>
        <taxon>Cyprideis</taxon>
    </lineage>
</organism>
<feature type="compositionally biased region" description="Polar residues" evidence="1">
    <location>
        <begin position="1"/>
        <end position="18"/>
    </location>
</feature>
<dbReference type="AlphaFoldDB" id="A0A7R8WLM7"/>
<sequence>PVSSAAAVTTNISLSSGGSLRRANKPEPLHAIKSEPPDENDPDQPLVTPVRSNGLLTSADAPQSAALLSWYLQHPTSPLHALSPSLIPTSPFAPLPEPRCEPPTASLPPPPSSHSLPHKSTFGSDGGYDSSLPPCSVGATDLTTTTRTPAGGRTSRSSTPRDFSIAGIMSPSTDDSSSLSPRPLDCSTPSATSNPFTPSATPNPFKAGGGGSSQKKSKPSPLSIDSDAEQSSSGVSNTSSSVAIRGDCAPAAAAPSTPPSTISTPNTPMLSPSARSGGLGARLPSPIPTPTPFPVGITFWSSMGSLVPLPSPVNPPTRFVFPPPIPRSPTTKAKAV</sequence>
<name>A0A7R8WLM7_9CRUS</name>